<evidence type="ECO:0000313" key="2">
    <source>
        <dbReference type="Proteomes" id="UP000790709"/>
    </source>
</evidence>
<dbReference type="Proteomes" id="UP000790709">
    <property type="component" value="Unassembled WGS sequence"/>
</dbReference>
<comment type="caution">
    <text evidence="1">The sequence shown here is derived from an EMBL/GenBank/DDBJ whole genome shotgun (WGS) entry which is preliminary data.</text>
</comment>
<protein>
    <submittedName>
        <fullName evidence="1">Uncharacterized protein</fullName>
    </submittedName>
</protein>
<proteinExistence type="predicted"/>
<accession>A0ACB8B8T0</accession>
<dbReference type="EMBL" id="MU266538">
    <property type="protein sequence ID" value="KAH7921182.1"/>
    <property type="molecule type" value="Genomic_DNA"/>
</dbReference>
<organism evidence="1 2">
    <name type="scientific">Leucogyrophana mollusca</name>
    <dbReference type="NCBI Taxonomy" id="85980"/>
    <lineage>
        <taxon>Eukaryota</taxon>
        <taxon>Fungi</taxon>
        <taxon>Dikarya</taxon>
        <taxon>Basidiomycota</taxon>
        <taxon>Agaricomycotina</taxon>
        <taxon>Agaricomycetes</taxon>
        <taxon>Agaricomycetidae</taxon>
        <taxon>Boletales</taxon>
        <taxon>Boletales incertae sedis</taxon>
        <taxon>Leucogyrophana</taxon>
    </lineage>
</organism>
<reference evidence="1" key="1">
    <citation type="journal article" date="2021" name="New Phytol.">
        <title>Evolutionary innovations through gain and loss of genes in the ectomycorrhizal Boletales.</title>
        <authorList>
            <person name="Wu G."/>
            <person name="Miyauchi S."/>
            <person name="Morin E."/>
            <person name="Kuo A."/>
            <person name="Drula E."/>
            <person name="Varga T."/>
            <person name="Kohler A."/>
            <person name="Feng B."/>
            <person name="Cao Y."/>
            <person name="Lipzen A."/>
            <person name="Daum C."/>
            <person name="Hundley H."/>
            <person name="Pangilinan J."/>
            <person name="Johnson J."/>
            <person name="Barry K."/>
            <person name="LaButti K."/>
            <person name="Ng V."/>
            <person name="Ahrendt S."/>
            <person name="Min B."/>
            <person name="Choi I.G."/>
            <person name="Park H."/>
            <person name="Plett J.M."/>
            <person name="Magnuson J."/>
            <person name="Spatafora J.W."/>
            <person name="Nagy L.G."/>
            <person name="Henrissat B."/>
            <person name="Grigoriev I.V."/>
            <person name="Yang Z.L."/>
            <person name="Xu J."/>
            <person name="Martin F.M."/>
        </authorList>
    </citation>
    <scope>NUCLEOTIDE SEQUENCE</scope>
    <source>
        <strain evidence="1">KUC20120723A-06</strain>
    </source>
</reference>
<sequence length="854" mass="93282">MAQAVFDGHPLEEYLREADEESDIMPGGAPDFSLFLYPMHNHSSDPYFLGYSENMEKLFFVIFGAIEFVASLFTSDRMARRTLAFAERFKYGVISSTLLSPGFSSTPLPHPNRRSFSPSLPGKLVPGHSRNTSTAESTLTDNTFTIDLTIPPASESDTPFWPLTLSCTLAVAAFSAQLHFICIMLVGGTIYYVHVHKMEIHTKPDIMTPSLEALQSLISAGQVWDSVVHDTLTILEDEERSPFFSPTTPSSSPTSSLRVALHSSLLTTQTQCDNVRQLLAAITSSTELAQLSEMYAPPSPTALTFSLNDHTRPLSLPGRQRTISAPDRDVKRATWNGSYAALALHGSPTFHLTKRREKRRSDLSALLGGSRRSSLSAPTSPSPSKPLADVEEEEDRPEPPQLEDGAEYFGAAALGLQRKRRSDGLQTFGLPIPPGPSNSSLTRSKSVPKQPPLSRTRPPTMSPASRFTTFQAARHPLSITSLQQALSGALASKRYACSHLLALRFEDDEDQGYWEDARSVMGLLTSTLVDASSRLSEALEDAEEAKLREGEITPERSLSPSLSGIVAEPRPFSQSIVSFAPMPSHLSRFAAHVDAISSALNDARDHLEQCVASLRNDPLASASDDEPNHPALQAYDRLRRELGLALRECERGREKLINSVIPPKPLLSDEGEGESDDLPGLHPDLGSDESDKPEDHSPMAQDDIELSVVSPDSETLVTLDDATSHLLLSQRMPPPGIEQVFEAETDGGTSFMRERSKLTREERIKLAKARRESGGFGLGVTDSPSPPSKVERWGPGGEVVQELKDVIWKVGERRRKMTEGQLRNVVSNASSTFPSPVHVGVAPMNILPQSTSPS</sequence>
<name>A0ACB8B8T0_9AGAM</name>
<gene>
    <name evidence="1" type="ORF">BV22DRAFT_1096931</name>
</gene>
<evidence type="ECO:0000313" key="1">
    <source>
        <dbReference type="EMBL" id="KAH7921182.1"/>
    </source>
</evidence>
<keyword evidence="2" id="KW-1185">Reference proteome</keyword>